<organism evidence="1 2">
    <name type="scientific">Urechidicola croceus</name>
    <dbReference type="NCBI Taxonomy" id="1850246"/>
    <lineage>
        <taxon>Bacteria</taxon>
        <taxon>Pseudomonadati</taxon>
        <taxon>Bacteroidota</taxon>
        <taxon>Flavobacteriia</taxon>
        <taxon>Flavobacteriales</taxon>
        <taxon>Flavobacteriaceae</taxon>
        <taxon>Urechidicola</taxon>
    </lineage>
</organism>
<dbReference type="EMBL" id="CP017478">
    <property type="protein sequence ID" value="AOW19595.1"/>
    <property type="molecule type" value="Genomic_DNA"/>
</dbReference>
<accession>A0A1D8P4V4</accession>
<evidence type="ECO:0000313" key="1">
    <source>
        <dbReference type="EMBL" id="AOW19595.1"/>
    </source>
</evidence>
<name>A0A1D8P4V4_9FLAO</name>
<keyword evidence="2" id="KW-1185">Reference proteome</keyword>
<dbReference type="STRING" id="1850246.LPB138_02390"/>
<protein>
    <submittedName>
        <fullName evidence="1">Uncharacterized protein</fullName>
    </submittedName>
</protein>
<sequence>MARQKGPLKYVGTLGDIRHFKIKGNDGYFAGLVGGPTGDQVKNDPAFQRTRENMNEFGGCAMVGKSIRVGVSSLMKSMADSQVTGRLTAVMKKINLEDGSEARGKRAVLISQVPQYLKGFEFNRFTSFSGALNAPFTLTPSAGRDSSTLDVPAFNPLNYLNIPAGASHFRIINSISVISDFEFNTVTGVYEPKEQALNELVNVEYSAYLPVDTVTPLQSLIATLPGSPTMTPDVNLINVVGIEFYQEVNSNYYIFNQGNAMKIVDIF</sequence>
<dbReference type="OrthoDB" id="645138at2"/>
<dbReference type="KEGG" id="lul:LPB138_02390"/>
<dbReference type="AlphaFoldDB" id="A0A1D8P4V4"/>
<evidence type="ECO:0000313" key="2">
    <source>
        <dbReference type="Proteomes" id="UP000176050"/>
    </source>
</evidence>
<proteinExistence type="predicted"/>
<dbReference type="Proteomes" id="UP000176050">
    <property type="component" value="Chromosome"/>
</dbReference>
<reference evidence="1 2" key="1">
    <citation type="submission" date="2016-10" db="EMBL/GenBank/DDBJ databases">
        <title>Lutibacter sp. LPB0138, isolated from marine gastropod.</title>
        <authorList>
            <person name="Kim E."/>
            <person name="Yi H."/>
        </authorList>
    </citation>
    <scope>NUCLEOTIDE SEQUENCE [LARGE SCALE GENOMIC DNA]</scope>
    <source>
        <strain evidence="1 2">LPB0138</strain>
    </source>
</reference>
<gene>
    <name evidence="1" type="ORF">LPB138_02390</name>
</gene>
<dbReference type="RefSeq" id="WP_070235711.1">
    <property type="nucleotide sequence ID" value="NZ_CP017478.1"/>
</dbReference>